<keyword evidence="3" id="KW-1185">Reference proteome</keyword>
<dbReference type="Gene3D" id="3.40.50.12500">
    <property type="match status" value="1"/>
</dbReference>
<comment type="similarity">
    <text evidence="1">Belongs to the HyuE racemase family.</text>
</comment>
<reference evidence="2 3" key="1">
    <citation type="submission" date="2018-10" db="EMBL/GenBank/DDBJ databases">
        <authorList>
            <person name="Zhang X."/>
        </authorList>
    </citation>
    <scope>NUCLEOTIDE SEQUENCE [LARGE SCALE GENOMIC DNA]</scope>
    <source>
        <strain evidence="2 3">SK-G1</strain>
    </source>
</reference>
<dbReference type="RefSeq" id="WP_120767937.1">
    <property type="nucleotide sequence ID" value="NZ_CP033169.1"/>
</dbReference>
<dbReference type="GO" id="GO:0047661">
    <property type="term" value="F:amino-acid racemase activity"/>
    <property type="evidence" value="ECO:0007669"/>
    <property type="project" value="InterPro"/>
</dbReference>
<dbReference type="InterPro" id="IPR053714">
    <property type="entry name" value="Iso_Racemase_Enz_sf"/>
</dbReference>
<dbReference type="EMBL" id="CP033169">
    <property type="protein sequence ID" value="AYO29758.1"/>
    <property type="molecule type" value="Genomic_DNA"/>
</dbReference>
<organism evidence="2 3">
    <name type="scientific">Biomaibacter acetigenes</name>
    <dbReference type="NCBI Taxonomy" id="2316383"/>
    <lineage>
        <taxon>Bacteria</taxon>
        <taxon>Bacillati</taxon>
        <taxon>Bacillota</taxon>
        <taxon>Clostridia</taxon>
        <taxon>Thermosediminibacterales</taxon>
        <taxon>Tepidanaerobacteraceae</taxon>
        <taxon>Biomaibacter</taxon>
    </lineage>
</organism>
<dbReference type="KEGG" id="bacg:D2962_03265"/>
<evidence type="ECO:0008006" key="4">
    <source>
        <dbReference type="Google" id="ProtNLM"/>
    </source>
</evidence>
<dbReference type="PANTHER" id="PTHR28047">
    <property type="entry name" value="PROTEIN DCG1"/>
    <property type="match status" value="1"/>
</dbReference>
<evidence type="ECO:0000313" key="2">
    <source>
        <dbReference type="EMBL" id="AYO29758.1"/>
    </source>
</evidence>
<accession>A0A3G2R3Q6</accession>
<evidence type="ECO:0000313" key="3">
    <source>
        <dbReference type="Proteomes" id="UP000280960"/>
    </source>
</evidence>
<gene>
    <name evidence="2" type="ORF">D2962_03265</name>
</gene>
<dbReference type="AlphaFoldDB" id="A0A3G2R3Q6"/>
<protein>
    <recommendedName>
        <fullName evidence="4">Hydantoin racemase</fullName>
    </recommendedName>
</protein>
<proteinExistence type="inferred from homology"/>
<dbReference type="InterPro" id="IPR015942">
    <property type="entry name" value="Asp/Glu/hydantoin_racemase"/>
</dbReference>
<evidence type="ECO:0000256" key="1">
    <source>
        <dbReference type="ARBA" id="ARBA00038414"/>
    </source>
</evidence>
<dbReference type="Proteomes" id="UP000280960">
    <property type="component" value="Chromosome"/>
</dbReference>
<sequence>MKKIKVIVPVTTSLWNDSIRQVFERYKNLDTVIEITNLNAGSEAIEQHYDEVWSELPTLKEAEKAQDQGYDGVIIYCFNDPAVRAAKEKLNIPVVGLMEAAINFALMLGRKFSIITTTKRGIAATEDHLRMYDFYERCASIRAVNMEVLDLNDRCRLEEAALIASKDAVEVDGADVLIFGCGSMLGISENIYRSLGVPVIEPGVAALKLCEDFIEMKTHHSKKAFPFPDKKIRHTS</sequence>
<dbReference type="PANTHER" id="PTHR28047:SF5">
    <property type="entry name" value="PROTEIN DCG1"/>
    <property type="match status" value="1"/>
</dbReference>
<dbReference type="InterPro" id="IPR052186">
    <property type="entry name" value="Hydantoin_racemase-like"/>
</dbReference>
<name>A0A3G2R3Q6_9FIRM</name>
<dbReference type="Pfam" id="PF01177">
    <property type="entry name" value="Asp_Glu_race"/>
    <property type="match status" value="1"/>
</dbReference>